<evidence type="ECO:0000256" key="4">
    <source>
        <dbReference type="ARBA" id="ARBA00022605"/>
    </source>
</evidence>
<dbReference type="PROSITE" id="PS01326">
    <property type="entry name" value="DAP_EPIMERASE"/>
    <property type="match status" value="1"/>
</dbReference>
<keyword evidence="4 8" id="KW-0028">Amino-acid biosynthesis</keyword>
<evidence type="ECO:0000256" key="5">
    <source>
        <dbReference type="ARBA" id="ARBA00023154"/>
    </source>
</evidence>
<dbReference type="GO" id="GO:0008837">
    <property type="term" value="F:diaminopimelate epimerase activity"/>
    <property type="evidence" value="ECO:0007669"/>
    <property type="project" value="UniProtKB-UniRule"/>
</dbReference>
<feature type="active site" evidence="9">
    <location>
        <position position="71"/>
    </location>
</feature>
<feature type="active site" description="Proton donor" evidence="8">
    <location>
        <position position="71"/>
    </location>
</feature>
<feature type="binding site" evidence="8">
    <location>
        <begin position="72"/>
        <end position="73"/>
    </location>
    <ligand>
        <name>substrate</name>
    </ligand>
</feature>
<dbReference type="PANTHER" id="PTHR31689:SF0">
    <property type="entry name" value="DIAMINOPIMELATE EPIMERASE"/>
    <property type="match status" value="1"/>
</dbReference>
<protein>
    <recommendedName>
        <fullName evidence="3 8">Diaminopimelate epimerase</fullName>
        <shortName evidence="8">DAP epimerase</shortName>
        <ecNumber evidence="3 8">5.1.1.7</ecNumber>
    </recommendedName>
    <alternativeName>
        <fullName evidence="8">PLP-independent amino acid racemase</fullName>
    </alternativeName>
</protein>
<evidence type="ECO:0000313" key="10">
    <source>
        <dbReference type="EMBL" id="SDI07699.1"/>
    </source>
</evidence>
<keyword evidence="5 8" id="KW-0457">Lysine biosynthesis</keyword>
<evidence type="ECO:0000256" key="9">
    <source>
        <dbReference type="PROSITE-ProRule" id="PRU10125"/>
    </source>
</evidence>
<dbReference type="NCBIfam" id="TIGR00652">
    <property type="entry name" value="DapF"/>
    <property type="match status" value="1"/>
</dbReference>
<evidence type="ECO:0000256" key="1">
    <source>
        <dbReference type="ARBA" id="ARBA00005196"/>
    </source>
</evidence>
<feature type="binding site" evidence="8">
    <location>
        <position position="62"/>
    </location>
    <ligand>
        <name>substrate</name>
    </ligand>
</feature>
<feature type="site" description="Could be important to modulate the pK values of the two catalytic cysteine residues" evidence="8">
    <location>
        <position position="159"/>
    </location>
</feature>
<reference evidence="10 11" key="1">
    <citation type="submission" date="2016-10" db="EMBL/GenBank/DDBJ databases">
        <authorList>
            <person name="de Groot N.N."/>
        </authorList>
    </citation>
    <scope>NUCLEOTIDE SEQUENCE [LARGE SCALE GENOMIC DNA]</scope>
    <source>
        <strain evidence="10 11">CGMCC 1.5058</strain>
    </source>
</reference>
<comment type="caution">
    <text evidence="8">Lacks conserved residue(s) required for the propagation of feature annotation.</text>
</comment>
<keyword evidence="6 8" id="KW-0413">Isomerase</keyword>
<keyword evidence="8" id="KW-0963">Cytoplasm</keyword>
<feature type="binding site" evidence="8">
    <location>
        <position position="187"/>
    </location>
    <ligand>
        <name>substrate</name>
    </ligand>
</feature>
<evidence type="ECO:0000256" key="3">
    <source>
        <dbReference type="ARBA" id="ARBA00013080"/>
    </source>
</evidence>
<comment type="subcellular location">
    <subcellularLocation>
        <location evidence="8">Cytoplasm</location>
    </subcellularLocation>
</comment>
<dbReference type="Proteomes" id="UP000183255">
    <property type="component" value="Unassembled WGS sequence"/>
</dbReference>
<dbReference type="SUPFAM" id="SSF54506">
    <property type="entry name" value="Diaminopimelate epimerase-like"/>
    <property type="match status" value="2"/>
</dbReference>
<accession>A0A1G8HLZ9</accession>
<proteinExistence type="inferred from homology"/>
<dbReference type="InterPro" id="IPR001653">
    <property type="entry name" value="DAP_epimerase_DapF"/>
</dbReference>
<comment type="pathway">
    <text evidence="1 8">Amino-acid biosynthesis; L-lysine biosynthesis via DAP pathway; DL-2,6-diaminopimelate from LL-2,6-diaminopimelate: step 1/1.</text>
</comment>
<comment type="catalytic activity">
    <reaction evidence="7 8">
        <text>(2S,6S)-2,6-diaminopimelate = meso-2,6-diaminopimelate</text>
        <dbReference type="Rhea" id="RHEA:15393"/>
        <dbReference type="ChEBI" id="CHEBI:57609"/>
        <dbReference type="ChEBI" id="CHEBI:57791"/>
        <dbReference type="EC" id="5.1.1.7"/>
    </reaction>
</comment>
<evidence type="ECO:0000256" key="8">
    <source>
        <dbReference type="HAMAP-Rule" id="MF_00197"/>
    </source>
</evidence>
<dbReference type="EC" id="5.1.1.7" evidence="3 8"/>
<evidence type="ECO:0000256" key="6">
    <source>
        <dbReference type="ARBA" id="ARBA00023235"/>
    </source>
</evidence>
<comment type="subunit">
    <text evidence="8">Homodimer.</text>
</comment>
<evidence type="ECO:0000313" key="11">
    <source>
        <dbReference type="Proteomes" id="UP000183255"/>
    </source>
</evidence>
<gene>
    <name evidence="8" type="primary">dapF</name>
    <name evidence="10" type="ORF">SAMN05421804_101630</name>
</gene>
<comment type="similarity">
    <text evidence="2 8">Belongs to the diaminopimelate epimerase family.</text>
</comment>
<dbReference type="Pfam" id="PF01678">
    <property type="entry name" value="DAP_epimerase"/>
    <property type="match status" value="2"/>
</dbReference>
<feature type="active site" description="Proton acceptor" evidence="8">
    <location>
        <position position="214"/>
    </location>
</feature>
<dbReference type="GO" id="GO:0005829">
    <property type="term" value="C:cytosol"/>
    <property type="evidence" value="ECO:0007669"/>
    <property type="project" value="TreeGrafter"/>
</dbReference>
<dbReference type="HAMAP" id="MF_00197">
    <property type="entry name" value="DAP_epimerase"/>
    <property type="match status" value="1"/>
</dbReference>
<dbReference type="AlphaFoldDB" id="A0A1G8HLZ9"/>
<sequence>MRFVKYHGTGNDFILLKEEDTYGEDYSALARKMCHRNYGIGADGLIVASYSKTQDMRMQYYNQDGSEAPMCGNGLRCFARFVHEEGLERKRSFTVETLGGEMSVQMGSSYENITVSMELPLERLFYPHAVEKIRLGEARSLTVRGNDYELYALFLGTLHGVVFTDKEVSEEEAKELCHHELFPERINVNFVKSTGEAGLHVRTYERGVGFTLSCGTGAMASAYMANLVEGFPKNISIRVPGGDLWVSLDEKVHLTGPSVKIAEGVMYVE</sequence>
<dbReference type="Gene3D" id="3.10.310.10">
    <property type="entry name" value="Diaminopimelate Epimerase, Chain A, domain 1"/>
    <property type="match status" value="2"/>
</dbReference>
<dbReference type="InterPro" id="IPR018510">
    <property type="entry name" value="DAP_epimerase_AS"/>
</dbReference>
<dbReference type="RefSeq" id="WP_031573971.1">
    <property type="nucleotide sequence ID" value="NZ_FNDZ01000001.1"/>
</dbReference>
<feature type="binding site" evidence="8">
    <location>
        <position position="11"/>
    </location>
    <ligand>
        <name>substrate</name>
    </ligand>
</feature>
<dbReference type="EMBL" id="FNDZ01000001">
    <property type="protein sequence ID" value="SDI07699.1"/>
    <property type="molecule type" value="Genomic_DNA"/>
</dbReference>
<dbReference type="GO" id="GO:0009089">
    <property type="term" value="P:lysine biosynthetic process via diaminopimelate"/>
    <property type="evidence" value="ECO:0007669"/>
    <property type="project" value="UniProtKB-UniRule"/>
</dbReference>
<comment type="function">
    <text evidence="8">Catalyzes the stereoinversion of LL-2,6-diaminopimelate (L,L-DAP) to meso-diaminopimelate (meso-DAP), a precursor of L-lysine and an essential component of the bacterial peptidoglycan.</text>
</comment>
<feature type="binding site" evidence="8">
    <location>
        <begin position="215"/>
        <end position="216"/>
    </location>
    <ligand>
        <name>substrate</name>
    </ligand>
</feature>
<feature type="site" description="Could be important to modulate the pK values of the two catalytic cysteine residues" evidence="8">
    <location>
        <position position="205"/>
    </location>
</feature>
<name>A0A1G8HLZ9_9CLOT</name>
<dbReference type="UniPathway" id="UPA00034">
    <property type="reaction ID" value="UER00025"/>
</dbReference>
<evidence type="ECO:0000256" key="2">
    <source>
        <dbReference type="ARBA" id="ARBA00010219"/>
    </source>
</evidence>
<feature type="binding site" evidence="8">
    <location>
        <begin position="205"/>
        <end position="206"/>
    </location>
    <ligand>
        <name>substrate</name>
    </ligand>
</feature>
<organism evidence="10 11">
    <name type="scientific">Proteiniclasticum ruminis</name>
    <dbReference type="NCBI Taxonomy" id="398199"/>
    <lineage>
        <taxon>Bacteria</taxon>
        <taxon>Bacillati</taxon>
        <taxon>Bacillota</taxon>
        <taxon>Clostridia</taxon>
        <taxon>Eubacteriales</taxon>
        <taxon>Clostridiaceae</taxon>
        <taxon>Proteiniclasticum</taxon>
    </lineage>
</organism>
<dbReference type="PANTHER" id="PTHR31689">
    <property type="entry name" value="DIAMINOPIMELATE EPIMERASE, CHLOROPLASTIC"/>
    <property type="match status" value="1"/>
</dbReference>
<evidence type="ECO:0000256" key="7">
    <source>
        <dbReference type="ARBA" id="ARBA00051712"/>
    </source>
</evidence>